<sequence>MDLCLGKSKSSGKADKSTVKSMNNKVLLEKLIASSNGNYNPIRDFSFQELTTATNNYDRERIIIQESGYILYKGVLNARAVSILKFGENYNSDNQYKFCFNNIVFGSQISHKNILKLIGCCLETQIPILVFESIELGTLADRIYRRLFESVSSGILANYIHGPRPSHFKPFLLTNRLKIAMEIANALAYLHVGFPRPIVFKNIKLSSILFDEDHVAKLFDFSLAESIPDGETHIKDAIPIGIMGFVATEYVTTGDYNEKCDVFSFGVLLLVLLTGQKLYSIDEAGDRHWL</sequence>
<keyword evidence="2" id="KW-1185">Reference proteome</keyword>
<dbReference type="EMBL" id="CM039174">
    <property type="protein sequence ID" value="KAH9755126.1"/>
    <property type="molecule type" value="Genomic_DNA"/>
</dbReference>
<evidence type="ECO:0000313" key="1">
    <source>
        <dbReference type="EMBL" id="KAH9755126.1"/>
    </source>
</evidence>
<protein>
    <submittedName>
        <fullName evidence="1">Non-functional pseudokinase ZRK2</fullName>
    </submittedName>
</protein>
<proteinExistence type="predicted"/>
<evidence type="ECO:0000313" key="2">
    <source>
        <dbReference type="Proteomes" id="UP000829398"/>
    </source>
</evidence>
<gene>
    <name evidence="1" type="ORF">KPL71_015672</name>
</gene>
<dbReference type="Proteomes" id="UP000829398">
    <property type="component" value="Chromosome 5"/>
</dbReference>
<organism evidence="1 2">
    <name type="scientific">Citrus sinensis</name>
    <name type="common">Sweet orange</name>
    <name type="synonym">Citrus aurantium var. sinensis</name>
    <dbReference type="NCBI Taxonomy" id="2711"/>
    <lineage>
        <taxon>Eukaryota</taxon>
        <taxon>Viridiplantae</taxon>
        <taxon>Streptophyta</taxon>
        <taxon>Embryophyta</taxon>
        <taxon>Tracheophyta</taxon>
        <taxon>Spermatophyta</taxon>
        <taxon>Magnoliopsida</taxon>
        <taxon>eudicotyledons</taxon>
        <taxon>Gunneridae</taxon>
        <taxon>Pentapetalae</taxon>
        <taxon>rosids</taxon>
        <taxon>malvids</taxon>
        <taxon>Sapindales</taxon>
        <taxon>Rutaceae</taxon>
        <taxon>Aurantioideae</taxon>
        <taxon>Citrus</taxon>
    </lineage>
</organism>
<reference evidence="2" key="1">
    <citation type="journal article" date="2023" name="Hortic. Res.">
        <title>A chromosome-level phased genome enabling allele-level studies in sweet orange: a case study on citrus Huanglongbing tolerance.</title>
        <authorList>
            <person name="Wu B."/>
            <person name="Yu Q."/>
            <person name="Deng Z."/>
            <person name="Duan Y."/>
            <person name="Luo F."/>
            <person name="Gmitter F. Jr."/>
        </authorList>
    </citation>
    <scope>NUCLEOTIDE SEQUENCE [LARGE SCALE GENOMIC DNA]</scope>
    <source>
        <strain evidence="2">cv. Valencia</strain>
    </source>
</reference>
<accession>A0ACB8KLD0</accession>
<comment type="caution">
    <text evidence="1">The sequence shown here is derived from an EMBL/GenBank/DDBJ whole genome shotgun (WGS) entry which is preliminary data.</text>
</comment>
<name>A0ACB8KLD0_CITSI</name>